<proteinExistence type="predicted"/>
<evidence type="ECO:0000256" key="1">
    <source>
        <dbReference type="SAM" id="Phobius"/>
    </source>
</evidence>
<sequence length="144" mass="15669">MTAYITVAAGAVFLTVVVGMIIPDGKLNKSVNFVLRMACILILISPVFGIFNITLPGEDGGIVDYDYVSEVFSQSQSAELEKLIEENVGIDCDCSVSIIYEDGSFKETGVTVYAENVGNDLIDEVVSYLRELGYININVHEKTS</sequence>
<dbReference type="InterPro" id="IPR014245">
    <property type="entry name" value="Spore_III_AF"/>
</dbReference>
<reference evidence="2" key="1">
    <citation type="submission" date="2020-10" db="EMBL/GenBank/DDBJ databases">
        <authorList>
            <person name="Gilroy R."/>
        </authorList>
    </citation>
    <scope>NUCLEOTIDE SEQUENCE</scope>
    <source>
        <strain evidence="2">ChiW16-3235</strain>
    </source>
</reference>
<feature type="transmembrane region" description="Helical" evidence="1">
    <location>
        <begin position="34"/>
        <end position="55"/>
    </location>
</feature>
<keyword evidence="1" id="KW-0812">Transmembrane</keyword>
<keyword evidence="1" id="KW-1133">Transmembrane helix</keyword>
<feature type="transmembrane region" description="Helical" evidence="1">
    <location>
        <begin position="6"/>
        <end position="22"/>
    </location>
</feature>
<organism evidence="2 3">
    <name type="scientific">Candidatus Coproplasma avicola</name>
    <dbReference type="NCBI Taxonomy" id="2840744"/>
    <lineage>
        <taxon>Bacteria</taxon>
        <taxon>Bacillati</taxon>
        <taxon>Bacillota</taxon>
        <taxon>Clostridia</taxon>
        <taxon>Eubacteriales</taxon>
        <taxon>Candidatus Coproplasma</taxon>
    </lineage>
</organism>
<comment type="caution">
    <text evidence="2">The sequence shown here is derived from an EMBL/GenBank/DDBJ whole genome shotgun (WGS) entry which is preliminary data.</text>
</comment>
<name>A0A9D1E5P1_9FIRM</name>
<dbReference type="Proteomes" id="UP000823913">
    <property type="component" value="Unassembled WGS sequence"/>
</dbReference>
<accession>A0A9D1E5P1</accession>
<keyword evidence="1" id="KW-0472">Membrane</keyword>
<dbReference type="AlphaFoldDB" id="A0A9D1E5P1"/>
<gene>
    <name evidence="2" type="ORF">IAB94_02425</name>
</gene>
<evidence type="ECO:0000313" key="3">
    <source>
        <dbReference type="Proteomes" id="UP000823913"/>
    </source>
</evidence>
<evidence type="ECO:0000313" key="2">
    <source>
        <dbReference type="EMBL" id="HIR66888.1"/>
    </source>
</evidence>
<dbReference type="Pfam" id="PF09581">
    <property type="entry name" value="Spore_III_AF"/>
    <property type="match status" value="1"/>
</dbReference>
<protein>
    <submittedName>
        <fullName evidence="2">Stage III sporulation protein AF</fullName>
    </submittedName>
</protein>
<dbReference type="EMBL" id="DVHK01000059">
    <property type="protein sequence ID" value="HIR66888.1"/>
    <property type="molecule type" value="Genomic_DNA"/>
</dbReference>
<reference evidence="2" key="2">
    <citation type="journal article" date="2021" name="PeerJ">
        <title>Extensive microbial diversity within the chicken gut microbiome revealed by metagenomics and culture.</title>
        <authorList>
            <person name="Gilroy R."/>
            <person name="Ravi A."/>
            <person name="Getino M."/>
            <person name="Pursley I."/>
            <person name="Horton D.L."/>
            <person name="Alikhan N.F."/>
            <person name="Baker D."/>
            <person name="Gharbi K."/>
            <person name="Hall N."/>
            <person name="Watson M."/>
            <person name="Adriaenssens E.M."/>
            <person name="Foster-Nyarko E."/>
            <person name="Jarju S."/>
            <person name="Secka A."/>
            <person name="Antonio M."/>
            <person name="Oren A."/>
            <person name="Chaudhuri R.R."/>
            <person name="La Ragione R."/>
            <person name="Hildebrand F."/>
            <person name="Pallen M.J."/>
        </authorList>
    </citation>
    <scope>NUCLEOTIDE SEQUENCE</scope>
    <source>
        <strain evidence="2">ChiW16-3235</strain>
    </source>
</reference>